<dbReference type="Proteomes" id="UP000664940">
    <property type="component" value="Unassembled WGS sequence"/>
</dbReference>
<protein>
    <submittedName>
        <fullName evidence="1">DEAH-box helicase 36</fullName>
    </submittedName>
</protein>
<sequence length="144" mass="17299">MDEHREEQIVQLLHSVQAKSDKDSESQISWFAPEDHGYGTEAPAENKPFSEKKFEDQEKKLINQEKRTFRIRDKYIDRDSEYLLQENKPDVTLDQQLLEDLQKKKTDPRYIEMQVMGSKMWKNILFVFSNSIKIYLWLELVAWN</sequence>
<dbReference type="EMBL" id="JABVXQ010000003">
    <property type="protein sequence ID" value="KAF6118284.1"/>
    <property type="molecule type" value="Genomic_DNA"/>
</dbReference>
<name>A0A834ATE9_9CHIR</name>
<dbReference type="AlphaFoldDB" id="A0A834ATE9"/>
<keyword evidence="1" id="KW-0378">Hydrolase</keyword>
<dbReference type="GO" id="GO:0004386">
    <property type="term" value="F:helicase activity"/>
    <property type="evidence" value="ECO:0007669"/>
    <property type="project" value="UniProtKB-KW"/>
</dbReference>
<keyword evidence="1" id="KW-0067">ATP-binding</keyword>
<gene>
    <name evidence="1" type="ORF">HJG60_003835</name>
</gene>
<reference evidence="1 2" key="1">
    <citation type="journal article" date="2020" name="Nature">
        <title>Six reference-quality genomes reveal evolution of bat adaptations.</title>
        <authorList>
            <person name="Jebb D."/>
            <person name="Huang Z."/>
            <person name="Pippel M."/>
            <person name="Hughes G.M."/>
            <person name="Lavrichenko K."/>
            <person name="Devanna P."/>
            <person name="Winkler S."/>
            <person name="Jermiin L.S."/>
            <person name="Skirmuntt E.C."/>
            <person name="Katzourakis A."/>
            <person name="Burkitt-Gray L."/>
            <person name="Ray D.A."/>
            <person name="Sullivan K.A.M."/>
            <person name="Roscito J.G."/>
            <person name="Kirilenko B.M."/>
            <person name="Davalos L.M."/>
            <person name="Corthals A.P."/>
            <person name="Power M.L."/>
            <person name="Jones G."/>
            <person name="Ransome R.D."/>
            <person name="Dechmann D.K.N."/>
            <person name="Locatelli A.G."/>
            <person name="Puechmaille S.J."/>
            <person name="Fedrigo O."/>
            <person name="Jarvis E.D."/>
            <person name="Hiller M."/>
            <person name="Vernes S.C."/>
            <person name="Myers E.W."/>
            <person name="Teeling E.C."/>
        </authorList>
    </citation>
    <scope>NUCLEOTIDE SEQUENCE [LARGE SCALE GENOMIC DNA]</scope>
    <source>
        <strain evidence="1">Bat1K_MPI-CBG_1</strain>
    </source>
</reference>
<organism evidence="1 2">
    <name type="scientific">Phyllostomus discolor</name>
    <name type="common">pale spear-nosed bat</name>
    <dbReference type="NCBI Taxonomy" id="89673"/>
    <lineage>
        <taxon>Eukaryota</taxon>
        <taxon>Metazoa</taxon>
        <taxon>Chordata</taxon>
        <taxon>Craniata</taxon>
        <taxon>Vertebrata</taxon>
        <taxon>Euteleostomi</taxon>
        <taxon>Mammalia</taxon>
        <taxon>Eutheria</taxon>
        <taxon>Laurasiatheria</taxon>
        <taxon>Chiroptera</taxon>
        <taxon>Yangochiroptera</taxon>
        <taxon>Phyllostomidae</taxon>
        <taxon>Phyllostominae</taxon>
        <taxon>Phyllostomus</taxon>
    </lineage>
</organism>
<evidence type="ECO:0000313" key="1">
    <source>
        <dbReference type="EMBL" id="KAF6118284.1"/>
    </source>
</evidence>
<accession>A0A834ATE9</accession>
<keyword evidence="1" id="KW-0347">Helicase</keyword>
<keyword evidence="1" id="KW-0547">Nucleotide-binding</keyword>
<proteinExistence type="predicted"/>
<evidence type="ECO:0000313" key="2">
    <source>
        <dbReference type="Proteomes" id="UP000664940"/>
    </source>
</evidence>
<comment type="caution">
    <text evidence="1">The sequence shown here is derived from an EMBL/GenBank/DDBJ whole genome shotgun (WGS) entry which is preliminary data.</text>
</comment>